<feature type="transmembrane region" description="Helical" evidence="1">
    <location>
        <begin position="35"/>
        <end position="68"/>
    </location>
</feature>
<proteinExistence type="predicted"/>
<protein>
    <submittedName>
        <fullName evidence="2">Uncharacterized protein</fullName>
    </submittedName>
</protein>
<keyword evidence="1" id="KW-0812">Transmembrane</keyword>
<dbReference type="AlphaFoldDB" id="A0AA36AGB9"/>
<reference evidence="2" key="1">
    <citation type="submission" date="2023-08" db="EMBL/GenBank/DDBJ databases">
        <authorList>
            <person name="Alioto T."/>
            <person name="Alioto T."/>
            <person name="Gomez Garrido J."/>
        </authorList>
    </citation>
    <scope>NUCLEOTIDE SEQUENCE</scope>
</reference>
<keyword evidence="1" id="KW-1133">Transmembrane helix</keyword>
<dbReference type="Proteomes" id="UP001162480">
    <property type="component" value="Chromosome 1"/>
</dbReference>
<accession>A0AA36AGB9</accession>
<name>A0AA36AGB9_OCTVU</name>
<gene>
    <name evidence="2" type="ORF">OCTVUL_1B007444</name>
</gene>
<evidence type="ECO:0000313" key="2">
    <source>
        <dbReference type="EMBL" id="CAI9715645.1"/>
    </source>
</evidence>
<sequence length="70" mass="7389">MLVLIRYRIQSTVGIITAISLIDVLRVDLVSVADVTFAIILVIFIIVVVPAGHDIVSVIVAAVALAVAHV</sequence>
<keyword evidence="1" id="KW-0472">Membrane</keyword>
<keyword evidence="3" id="KW-1185">Reference proteome</keyword>
<evidence type="ECO:0000313" key="3">
    <source>
        <dbReference type="Proteomes" id="UP001162480"/>
    </source>
</evidence>
<dbReference type="EMBL" id="OX597814">
    <property type="protein sequence ID" value="CAI9715645.1"/>
    <property type="molecule type" value="Genomic_DNA"/>
</dbReference>
<evidence type="ECO:0000256" key="1">
    <source>
        <dbReference type="SAM" id="Phobius"/>
    </source>
</evidence>
<organism evidence="2 3">
    <name type="scientific">Octopus vulgaris</name>
    <name type="common">Common octopus</name>
    <dbReference type="NCBI Taxonomy" id="6645"/>
    <lineage>
        <taxon>Eukaryota</taxon>
        <taxon>Metazoa</taxon>
        <taxon>Spiralia</taxon>
        <taxon>Lophotrochozoa</taxon>
        <taxon>Mollusca</taxon>
        <taxon>Cephalopoda</taxon>
        <taxon>Coleoidea</taxon>
        <taxon>Octopodiformes</taxon>
        <taxon>Octopoda</taxon>
        <taxon>Incirrata</taxon>
        <taxon>Octopodidae</taxon>
        <taxon>Octopus</taxon>
    </lineage>
</organism>